<accession>M2XPH7</accession>
<dbReference type="OrthoDB" id="10380516at2759"/>
<dbReference type="Proteomes" id="UP000030680">
    <property type="component" value="Unassembled WGS sequence"/>
</dbReference>
<reference evidence="3" key="1">
    <citation type="journal article" date="2013" name="Science">
        <title>Gene transfer from bacteria and archaea facilitated evolution of an extremophilic eukaryote.</title>
        <authorList>
            <person name="Schonknecht G."/>
            <person name="Chen W.H."/>
            <person name="Ternes C.M."/>
            <person name="Barbier G.G."/>
            <person name="Shrestha R.P."/>
            <person name="Stanke M."/>
            <person name="Brautigam A."/>
            <person name="Baker B.J."/>
            <person name="Banfield J.F."/>
            <person name="Garavito R.M."/>
            <person name="Carr K."/>
            <person name="Wilkerson C."/>
            <person name="Rensing S.A."/>
            <person name="Gagneul D."/>
            <person name="Dickenson N.E."/>
            <person name="Oesterhelt C."/>
            <person name="Lercher M.J."/>
            <person name="Weber A.P."/>
        </authorList>
    </citation>
    <scope>NUCLEOTIDE SEQUENCE [LARGE SCALE GENOMIC DNA]</scope>
    <source>
        <strain evidence="3">074W</strain>
    </source>
</reference>
<feature type="region of interest" description="Disordered" evidence="1">
    <location>
        <begin position="89"/>
        <end position="109"/>
    </location>
</feature>
<proteinExistence type="predicted"/>
<protein>
    <submittedName>
        <fullName evidence="2">Uncharacterized protein</fullName>
    </submittedName>
</protein>
<dbReference type="KEGG" id="gsl:Gasu_08540"/>
<dbReference type="AlphaFoldDB" id="M2XPH7"/>
<dbReference type="RefSeq" id="XP_005708632.1">
    <property type="nucleotide sequence ID" value="XM_005708575.1"/>
</dbReference>
<gene>
    <name evidence="2" type="ORF">Gasu_08540</name>
</gene>
<dbReference type="EMBL" id="KB454488">
    <property type="protein sequence ID" value="EME32112.1"/>
    <property type="molecule type" value="Genomic_DNA"/>
</dbReference>
<feature type="compositionally biased region" description="Basic and acidic residues" evidence="1">
    <location>
        <begin position="95"/>
        <end position="109"/>
    </location>
</feature>
<organism evidence="2 3">
    <name type="scientific">Galdieria sulphuraria</name>
    <name type="common">Red alga</name>
    <dbReference type="NCBI Taxonomy" id="130081"/>
    <lineage>
        <taxon>Eukaryota</taxon>
        <taxon>Rhodophyta</taxon>
        <taxon>Bangiophyceae</taxon>
        <taxon>Galdieriales</taxon>
        <taxon>Galdieriaceae</taxon>
        <taxon>Galdieria</taxon>
    </lineage>
</organism>
<dbReference type="GeneID" id="17090711"/>
<evidence type="ECO:0000313" key="3">
    <source>
        <dbReference type="Proteomes" id="UP000030680"/>
    </source>
</evidence>
<name>M2XPH7_GALSU</name>
<sequence>MQPIVYVQKIVAIRKPIVFTMKFAKVCVRNIRFFTFQLLFPFSIRNFCSLGHKPKIRFRYAEEKAKIAGEQPAVKMNEKMVSLLSRESVKPTQPRIDRKTSRLEKAPKRMSVSKEEMEVVQLGGARP</sequence>
<evidence type="ECO:0000256" key="1">
    <source>
        <dbReference type="SAM" id="MobiDB-lite"/>
    </source>
</evidence>
<keyword evidence="3" id="KW-1185">Reference proteome</keyword>
<evidence type="ECO:0000313" key="2">
    <source>
        <dbReference type="EMBL" id="EME32112.1"/>
    </source>
</evidence>
<dbReference type="Gramene" id="EME32112">
    <property type="protein sequence ID" value="EME32112"/>
    <property type="gene ID" value="Gasu_08540"/>
</dbReference>